<dbReference type="KEGG" id="caby:Cabys_1610"/>
<dbReference type="Proteomes" id="UP000183868">
    <property type="component" value="Chromosome"/>
</dbReference>
<evidence type="ECO:0000313" key="1">
    <source>
        <dbReference type="EMBL" id="APF18359.1"/>
    </source>
</evidence>
<proteinExistence type="predicted"/>
<gene>
    <name evidence="1" type="ORF">Cabys_1610</name>
</gene>
<organism evidence="1 2">
    <name type="scientific">Caldithrix abyssi DSM 13497</name>
    <dbReference type="NCBI Taxonomy" id="880073"/>
    <lineage>
        <taxon>Bacteria</taxon>
        <taxon>Pseudomonadati</taxon>
        <taxon>Calditrichota</taxon>
        <taxon>Calditrichia</taxon>
        <taxon>Calditrichales</taxon>
        <taxon>Calditrichaceae</taxon>
        <taxon>Caldithrix</taxon>
    </lineage>
</organism>
<dbReference type="AlphaFoldDB" id="A0A1J1C6T7"/>
<evidence type="ECO:0000313" key="2">
    <source>
        <dbReference type="Proteomes" id="UP000183868"/>
    </source>
</evidence>
<name>A0A1J1C6T7_CALAY</name>
<accession>A0A1J1C6T7</accession>
<dbReference type="EMBL" id="CP018099">
    <property type="protein sequence ID" value="APF18359.1"/>
    <property type="molecule type" value="Genomic_DNA"/>
</dbReference>
<protein>
    <submittedName>
        <fullName evidence="1">Uncharacterized protein</fullName>
    </submittedName>
</protein>
<reference evidence="1 2" key="1">
    <citation type="submission" date="2016-11" db="EMBL/GenBank/DDBJ databases">
        <title>Genomic analysis of Caldithrix abyssi and proposal of a novel bacterial phylum Caldithrichaeota.</title>
        <authorList>
            <person name="Kublanov I."/>
            <person name="Sigalova O."/>
            <person name="Gavrilov S."/>
            <person name="Lebedinsky A."/>
            <person name="Ivanova N."/>
            <person name="Daum C."/>
            <person name="Reddy T."/>
            <person name="Klenk H.P."/>
            <person name="Goker M."/>
            <person name="Reva O."/>
            <person name="Miroshnichenko M."/>
            <person name="Kyprides N."/>
            <person name="Woyke T."/>
            <person name="Gelfand M."/>
        </authorList>
    </citation>
    <scope>NUCLEOTIDE SEQUENCE [LARGE SCALE GENOMIC DNA]</scope>
    <source>
        <strain evidence="1 2">LF13</strain>
    </source>
</reference>
<sequence>MSICEIRGFYTELKYLLKIKVELKRKFRLIYTKIFLNLGNYLDPTPGELNWTPT</sequence>